<dbReference type="Gene3D" id="3.40.50.261">
    <property type="entry name" value="Succinyl-CoA synthetase domains"/>
    <property type="match status" value="2"/>
</dbReference>
<feature type="domain" description="ATP-citrate synthase/succinyl-CoA ligase C-terminal" evidence="1">
    <location>
        <begin position="338"/>
        <end position="493"/>
    </location>
</feature>
<accession>A0A7Z0D456</accession>
<evidence type="ECO:0000313" key="2">
    <source>
        <dbReference type="EMBL" id="NYI68547.1"/>
    </source>
</evidence>
<dbReference type="GO" id="GO:0009361">
    <property type="term" value="C:succinate-CoA ligase complex (ADP-forming)"/>
    <property type="evidence" value="ECO:0007669"/>
    <property type="project" value="TreeGrafter"/>
</dbReference>
<reference evidence="2 3" key="1">
    <citation type="submission" date="2020-07" db="EMBL/GenBank/DDBJ databases">
        <title>Sequencing the genomes of 1000 actinobacteria strains.</title>
        <authorList>
            <person name="Klenk H.-P."/>
        </authorList>
    </citation>
    <scope>NUCLEOTIDE SEQUENCE [LARGE SCALE GENOMIC DNA]</scope>
    <source>
        <strain evidence="2 3">DSM 26341</strain>
    </source>
</reference>
<evidence type="ECO:0000313" key="3">
    <source>
        <dbReference type="Proteomes" id="UP000539111"/>
    </source>
</evidence>
<dbReference type="EMBL" id="JACBZP010000001">
    <property type="protein sequence ID" value="NYI68547.1"/>
    <property type="molecule type" value="Genomic_DNA"/>
</dbReference>
<dbReference type="GO" id="GO:0004775">
    <property type="term" value="F:succinate-CoA ligase (ADP-forming) activity"/>
    <property type="evidence" value="ECO:0007669"/>
    <property type="project" value="TreeGrafter"/>
</dbReference>
<dbReference type="Pfam" id="PF00549">
    <property type="entry name" value="Ligase_CoA"/>
    <property type="match status" value="1"/>
</dbReference>
<comment type="caution">
    <text evidence="2">The sequence shown here is derived from an EMBL/GenBank/DDBJ whole genome shotgun (WGS) entry which is preliminary data.</text>
</comment>
<dbReference type="PANTHER" id="PTHR11117:SF24">
    <property type="entry name" value="PROTEIN FDRA"/>
    <property type="match status" value="1"/>
</dbReference>
<dbReference type="GO" id="GO:0004776">
    <property type="term" value="F:succinate-CoA ligase (GDP-forming) activity"/>
    <property type="evidence" value="ECO:0007669"/>
    <property type="project" value="TreeGrafter"/>
</dbReference>
<dbReference type="RefSeq" id="WP_237248801.1">
    <property type="nucleotide sequence ID" value="NZ_JACBZP010000001.1"/>
</dbReference>
<keyword evidence="3" id="KW-1185">Reference proteome</keyword>
<proteinExistence type="predicted"/>
<dbReference type="Gene3D" id="3.40.50.720">
    <property type="entry name" value="NAD(P)-binding Rossmann-like Domain"/>
    <property type="match status" value="1"/>
</dbReference>
<dbReference type="SUPFAM" id="SSF52210">
    <property type="entry name" value="Succinyl-CoA synthetase domains"/>
    <property type="match status" value="2"/>
</dbReference>
<dbReference type="GO" id="GO:0005829">
    <property type="term" value="C:cytosol"/>
    <property type="evidence" value="ECO:0007669"/>
    <property type="project" value="TreeGrafter"/>
</dbReference>
<gene>
    <name evidence="2" type="ORF">BJY26_002853</name>
</gene>
<dbReference type="InterPro" id="IPR016102">
    <property type="entry name" value="Succinyl-CoA_synth-like"/>
</dbReference>
<dbReference type="Proteomes" id="UP000539111">
    <property type="component" value="Unassembled WGS sequence"/>
</dbReference>
<dbReference type="InterPro" id="IPR036291">
    <property type="entry name" value="NAD(P)-bd_dom_sf"/>
</dbReference>
<evidence type="ECO:0000259" key="1">
    <source>
        <dbReference type="Pfam" id="PF00549"/>
    </source>
</evidence>
<dbReference type="AlphaFoldDB" id="A0A7Z0D456"/>
<sequence length="498" mass="50309">MGTTHVEVRTGTYHDSVTLLRISKDIAALPGIRAAQVAMGTPLNVDVLAGMGFDVPRVGPDDLVIALESEDAGDPGAGAPGDTGFDEALGAVADRLARRGSATTEDKRQPPRTVGAAIADSDAPLALVSVPGSGAAAEAWDALERGISVMLFSDNVEVADEIALKDAARDKGLLVLGPDCGTALIGGVGLGFANAVRPGEISLVAASGTGAQQLMTLLDAAGIGVRHCLGVGGRDLGADVRGRGVLASVDALSRDEGTRHTVIVSKPADAAVVDEVDAHARRLGLPVTWAVLGPGHPDLTETAETICRETGVEPPAWPRWNPAGESAPSRSGALLRGLYAGGTLCGETATLASERLGSIDSGAAASGPGALRTALASGGHAVIDLGDDALTIGRAHPMIDPELRLEMFDDAVRDPRVGVVLMDVVLGYGAAADPAGDYCDAIARALADRSDLSVIVSLIGTAHDPQGFAGQAERFAAAGAHVYASNAEAARAAVSSVA</sequence>
<dbReference type="InterPro" id="IPR005811">
    <property type="entry name" value="SUCC_ACL_C"/>
</dbReference>
<dbReference type="PANTHER" id="PTHR11117">
    <property type="entry name" value="SUCCINYL-COA LIGASE SUBUNIT ALPHA"/>
    <property type="match status" value="1"/>
</dbReference>
<protein>
    <submittedName>
        <fullName evidence="2">FdrA protein</fullName>
    </submittedName>
</protein>
<name>A0A7Z0D456_9MICO</name>
<organism evidence="2 3">
    <name type="scientific">Spelaeicoccus albus</name>
    <dbReference type="NCBI Taxonomy" id="1280376"/>
    <lineage>
        <taxon>Bacteria</taxon>
        <taxon>Bacillati</taxon>
        <taxon>Actinomycetota</taxon>
        <taxon>Actinomycetes</taxon>
        <taxon>Micrococcales</taxon>
        <taxon>Brevibacteriaceae</taxon>
        <taxon>Spelaeicoccus</taxon>
    </lineage>
</organism>
<dbReference type="GO" id="GO:0006099">
    <property type="term" value="P:tricarboxylic acid cycle"/>
    <property type="evidence" value="ECO:0007669"/>
    <property type="project" value="TreeGrafter"/>
</dbReference>
<dbReference type="SUPFAM" id="SSF51735">
    <property type="entry name" value="NAD(P)-binding Rossmann-fold domains"/>
    <property type="match status" value="1"/>
</dbReference>